<dbReference type="STRING" id="436907.A7TTQ6"/>
<reference evidence="2 3" key="1">
    <citation type="journal article" date="2007" name="Proc. Natl. Acad. Sci. U.S.A.">
        <title>Independent sorting-out of thousands of duplicated gene pairs in two yeast species descended from a whole-genome duplication.</title>
        <authorList>
            <person name="Scannell D.R."/>
            <person name="Frank A.C."/>
            <person name="Conant G.C."/>
            <person name="Byrne K.P."/>
            <person name="Woolfit M."/>
            <person name="Wolfe K.H."/>
        </authorList>
    </citation>
    <scope>NUCLEOTIDE SEQUENCE [LARGE SCALE GENOMIC DNA]</scope>
    <source>
        <strain evidence="3">ATCC 22028 / DSM 70294 / BCRC 21397 / CBS 2163 / NBRC 10782 / NRRL Y-8283 / UCD 57-17</strain>
    </source>
</reference>
<keyword evidence="3" id="KW-1185">Reference proteome</keyword>
<dbReference type="AlphaFoldDB" id="A7TTQ6"/>
<dbReference type="GO" id="GO:0005095">
    <property type="term" value="F:GTPase inhibitor activity"/>
    <property type="evidence" value="ECO:0007669"/>
    <property type="project" value="EnsemblFungi"/>
</dbReference>
<dbReference type="OMA" id="WALIAWC"/>
<dbReference type="GO" id="GO:0000506">
    <property type="term" value="C:glycosylphosphatidylinositol-N-acetylglucosaminyltransferase (GPI-GnT) complex"/>
    <property type="evidence" value="ECO:0007669"/>
    <property type="project" value="EnsemblFungi"/>
</dbReference>
<proteinExistence type="predicted"/>
<protein>
    <submittedName>
        <fullName evidence="2">Uncharacterized protein</fullName>
    </submittedName>
</protein>
<gene>
    <name evidence="2" type="ORF">Kpol_1074p2</name>
</gene>
<keyword evidence="1" id="KW-1133">Transmembrane helix</keyword>
<keyword evidence="1" id="KW-0812">Transmembrane</keyword>
<keyword evidence="1" id="KW-0472">Membrane</keyword>
<dbReference type="Proteomes" id="UP000000267">
    <property type="component" value="Unassembled WGS sequence"/>
</dbReference>
<accession>A7TTQ6</accession>
<dbReference type="HOGENOM" id="CLU_190860_0_0_1"/>
<dbReference type="InParanoid" id="A7TTQ6"/>
<feature type="transmembrane region" description="Helical" evidence="1">
    <location>
        <begin position="34"/>
        <end position="57"/>
    </location>
</feature>
<evidence type="ECO:0000256" key="1">
    <source>
        <dbReference type="SAM" id="Phobius"/>
    </source>
</evidence>
<name>A7TTQ6_VANPO</name>
<feature type="transmembrane region" description="Helical" evidence="1">
    <location>
        <begin position="7"/>
        <end position="28"/>
    </location>
</feature>
<dbReference type="GeneID" id="5542325"/>
<dbReference type="OrthoDB" id="4036917at2759"/>
<dbReference type="RefSeq" id="XP_001642207.1">
    <property type="nucleotide sequence ID" value="XM_001642157.1"/>
</dbReference>
<evidence type="ECO:0000313" key="2">
    <source>
        <dbReference type="EMBL" id="EDO14349.1"/>
    </source>
</evidence>
<sequence length="68" mass="8049">MEDRRAGLVVLGGTYSIVIVSLLSFYYVKDNDTLNYYWCWVFLCPVMFWLWALIAWCEAEMLSNAKRI</sequence>
<dbReference type="GO" id="GO:0006506">
    <property type="term" value="P:GPI anchor biosynthetic process"/>
    <property type="evidence" value="ECO:0007669"/>
    <property type="project" value="EnsemblFungi"/>
</dbReference>
<dbReference type="FunCoup" id="A7TTQ6">
    <property type="interactions" value="24"/>
</dbReference>
<organism evidence="3">
    <name type="scientific">Vanderwaltozyma polyspora (strain ATCC 22028 / DSM 70294 / BCRC 21397 / CBS 2163 / NBRC 10782 / NRRL Y-8283 / UCD 57-17)</name>
    <name type="common">Kluyveromyces polysporus</name>
    <dbReference type="NCBI Taxonomy" id="436907"/>
    <lineage>
        <taxon>Eukaryota</taxon>
        <taxon>Fungi</taxon>
        <taxon>Dikarya</taxon>
        <taxon>Ascomycota</taxon>
        <taxon>Saccharomycotina</taxon>
        <taxon>Saccharomycetes</taxon>
        <taxon>Saccharomycetales</taxon>
        <taxon>Saccharomycetaceae</taxon>
        <taxon>Vanderwaltozyma</taxon>
    </lineage>
</organism>
<dbReference type="GO" id="GO:0007265">
    <property type="term" value="P:Ras protein signal transduction"/>
    <property type="evidence" value="ECO:0007669"/>
    <property type="project" value="EnsemblFungi"/>
</dbReference>
<dbReference type="PhylomeDB" id="A7TTQ6"/>
<dbReference type="EMBL" id="DS480608">
    <property type="protein sequence ID" value="EDO14349.1"/>
    <property type="molecule type" value="Genomic_DNA"/>
</dbReference>
<dbReference type="eggNOG" id="ENOG502SXJV">
    <property type="taxonomic scope" value="Eukaryota"/>
</dbReference>
<dbReference type="KEGG" id="vpo:Kpol_1074p2"/>
<evidence type="ECO:0000313" key="3">
    <source>
        <dbReference type="Proteomes" id="UP000000267"/>
    </source>
</evidence>